<feature type="compositionally biased region" description="Low complexity" evidence="1">
    <location>
        <begin position="189"/>
        <end position="202"/>
    </location>
</feature>
<organism evidence="3">
    <name type="scientific">Variovorax paradoxus</name>
    <dbReference type="NCBI Taxonomy" id="34073"/>
    <lineage>
        <taxon>Bacteria</taxon>
        <taxon>Pseudomonadati</taxon>
        <taxon>Pseudomonadota</taxon>
        <taxon>Betaproteobacteria</taxon>
        <taxon>Burkholderiales</taxon>
        <taxon>Comamonadaceae</taxon>
        <taxon>Variovorax</taxon>
    </lineage>
</organism>
<dbReference type="GO" id="GO:0008270">
    <property type="term" value="F:zinc ion binding"/>
    <property type="evidence" value="ECO:0007669"/>
    <property type="project" value="InterPro"/>
</dbReference>
<dbReference type="Pfam" id="PF01844">
    <property type="entry name" value="HNH"/>
    <property type="match status" value="1"/>
</dbReference>
<dbReference type="EMBL" id="LR743507">
    <property type="protein sequence ID" value="CAA2106037.1"/>
    <property type="molecule type" value="Genomic_DNA"/>
</dbReference>
<feature type="domain" description="HNH" evidence="2">
    <location>
        <begin position="54"/>
        <end position="88"/>
    </location>
</feature>
<dbReference type="GO" id="GO:0003676">
    <property type="term" value="F:nucleic acid binding"/>
    <property type="evidence" value="ECO:0007669"/>
    <property type="project" value="InterPro"/>
</dbReference>
<accession>A0A679IYN6</accession>
<feature type="region of interest" description="Disordered" evidence="1">
    <location>
        <begin position="158"/>
        <end position="227"/>
    </location>
</feature>
<dbReference type="GO" id="GO:0004519">
    <property type="term" value="F:endonuclease activity"/>
    <property type="evidence" value="ECO:0007669"/>
    <property type="project" value="InterPro"/>
</dbReference>
<evidence type="ECO:0000259" key="2">
    <source>
        <dbReference type="Pfam" id="PF01844"/>
    </source>
</evidence>
<feature type="compositionally biased region" description="Polar residues" evidence="1">
    <location>
        <begin position="81"/>
        <end position="90"/>
    </location>
</feature>
<proteinExistence type="predicted"/>
<name>A0A679IYN6_VARPD</name>
<dbReference type="InterPro" id="IPR003615">
    <property type="entry name" value="HNH_nuc"/>
</dbReference>
<dbReference type="InterPro" id="IPR002711">
    <property type="entry name" value="HNH"/>
</dbReference>
<feature type="region of interest" description="Disordered" evidence="1">
    <location>
        <begin position="76"/>
        <end position="117"/>
    </location>
</feature>
<protein>
    <recommendedName>
        <fullName evidence="2">HNH domain-containing protein</fullName>
    </recommendedName>
</protein>
<evidence type="ECO:0000313" key="3">
    <source>
        <dbReference type="EMBL" id="CAA2106037.1"/>
    </source>
</evidence>
<dbReference type="CDD" id="cd00085">
    <property type="entry name" value="HNHc"/>
    <property type="match status" value="1"/>
</dbReference>
<dbReference type="Gene3D" id="1.10.30.50">
    <property type="match status" value="1"/>
</dbReference>
<dbReference type="AlphaFoldDB" id="A0A679IYN6"/>
<reference evidence="3" key="1">
    <citation type="submission" date="2019-12" db="EMBL/GenBank/DDBJ databases">
        <authorList>
            <person name="Cremers G."/>
        </authorList>
    </citation>
    <scope>NUCLEOTIDE SEQUENCE</scope>
    <source>
        <strain evidence="3">Vvax</strain>
    </source>
</reference>
<evidence type="ECO:0000256" key="1">
    <source>
        <dbReference type="SAM" id="MobiDB-lite"/>
    </source>
</evidence>
<sequence>MARPRLKTLKSQLQGMPTSRIKVLETTAGATQRIRGREWEAIRDRILRAHDGMCLMCRNEGIPRAADEVDHIVSLAAGGSNDDSNLQPSARLTTRPRRPRKPGNGTAGPSQGGGGVRSQRAVLGDRLFSHAEVFIRGRGIHGPAPLFVQKFAPCQHRRGAGADRSSSRRRHCGSSLPATRGAGCRVRRSPVPSVSRARPCSSTSRRSSQPVLMATAAPCYRPSSGRH</sequence>
<gene>
    <name evidence="3" type="ORF">VVAX_03549</name>
</gene>